<gene>
    <name evidence="2" type="ORF">LOD26_22590</name>
</gene>
<reference evidence="2" key="1">
    <citation type="submission" date="2021-11" db="EMBL/GenBank/DDBJ databases">
        <title>Citrobacter meridianamericanus sp. nov. isolated from soil.</title>
        <authorList>
            <person name="Furlan J.P.R."/>
            <person name="Stehling E.G."/>
        </authorList>
    </citation>
    <scope>NUCLEOTIDE SEQUENCE</scope>
    <source>
        <strain evidence="2">BR102</strain>
    </source>
</reference>
<dbReference type="Proteomes" id="UP001139290">
    <property type="component" value="Unassembled WGS sequence"/>
</dbReference>
<name>A0ABT1BDW9_9ENTR</name>
<keyword evidence="3" id="KW-1185">Reference proteome</keyword>
<accession>A0ABT1BDW9</accession>
<dbReference type="EMBL" id="JAJJVQ010000010">
    <property type="protein sequence ID" value="MCO5784082.1"/>
    <property type="molecule type" value="Genomic_DNA"/>
</dbReference>
<evidence type="ECO:0000313" key="3">
    <source>
        <dbReference type="Proteomes" id="UP001139290"/>
    </source>
</evidence>
<organism evidence="2 3">
    <name type="scientific">Citrobacter meridianamericanus</name>
    <dbReference type="NCBI Taxonomy" id="2894201"/>
    <lineage>
        <taxon>Bacteria</taxon>
        <taxon>Pseudomonadati</taxon>
        <taxon>Pseudomonadota</taxon>
        <taxon>Gammaproteobacteria</taxon>
        <taxon>Enterobacterales</taxon>
        <taxon>Enterobacteriaceae</taxon>
        <taxon>Citrobacter</taxon>
    </lineage>
</organism>
<comment type="caution">
    <text evidence="2">The sequence shown here is derived from an EMBL/GenBank/DDBJ whole genome shotgun (WGS) entry which is preliminary data.</text>
</comment>
<dbReference type="InterPro" id="IPR027826">
    <property type="entry name" value="DUF4431"/>
</dbReference>
<evidence type="ECO:0000313" key="2">
    <source>
        <dbReference type="EMBL" id="MCO5784082.1"/>
    </source>
</evidence>
<feature type="domain" description="DUF4431" evidence="1">
    <location>
        <begin position="74"/>
        <end position="123"/>
    </location>
</feature>
<dbReference type="RefSeq" id="WP_252838905.1">
    <property type="nucleotide sequence ID" value="NZ_CP101040.1"/>
</dbReference>
<dbReference type="Pfam" id="PF14485">
    <property type="entry name" value="DUF4431"/>
    <property type="match status" value="1"/>
</dbReference>
<evidence type="ECO:0000259" key="1">
    <source>
        <dbReference type="Pfam" id="PF14485"/>
    </source>
</evidence>
<sequence>MWLLVGLFSHVALAYCPDEDQQVTLQGTLIQQTFPGPPNYESIKDGDEAVTYDYLKLDQPFECDFAPENDVVPEVQLILAGKRHIDYADLAPLLGKEVILSGKTMYAQIGRHFTPVLLILDDVKAAGTLTTPEQKKSALLQFQQFQQALREKNVAALKTYFVFPLPGSLLDFIPYDESQDIETEPLTEAEFDKHALQIIEGLQRLNDLDVNPDTLTIKEHRINALSAQEQQRKYYPADEDGQFYYEENGQRHTVEGTCDTVADGEFEEGILRLSQGTEANAQLPGLSEYCDGASIYDFELIDGKLRLVRSFTAG</sequence>
<proteinExistence type="predicted"/>
<protein>
    <submittedName>
        <fullName evidence="2">DUF4431 domain-containing protein</fullName>
    </submittedName>
</protein>